<dbReference type="Proteomes" id="UP001177258">
    <property type="component" value="Unassembled WGS sequence"/>
</dbReference>
<evidence type="ECO:0000313" key="2">
    <source>
        <dbReference type="EMBL" id="MDO7253923.1"/>
    </source>
</evidence>
<reference evidence="2 4" key="3">
    <citation type="journal article" date="2024" name="Syst. Appl. Microbiol.">
        <title>Helicobacter cappadocius sp. nov., from lizards: The first psychrotrophic Helicobacter species.</title>
        <authorList>
            <person name="Aydin F."/>
            <person name="Tarhane S."/>
            <person name="Karakaya E."/>
            <person name="Abay S."/>
            <person name="Kayman T."/>
            <person name="Guran O."/>
            <person name="Bozkurt E."/>
            <person name="Uzum N."/>
            <person name="Avci A."/>
            <person name="Olgun K."/>
            <person name="Jablonski D."/>
            <person name="Guran C."/>
            <person name="Burcin Saticioglu I."/>
        </authorList>
    </citation>
    <scope>NUCLEOTIDE SEQUENCE [LARGE SCALE GENOMIC DNA]</scope>
    <source>
        <strain evidence="2">Faydin-H75</strain>
        <strain evidence="4">faydin-H76</strain>
    </source>
</reference>
<dbReference type="EMBL" id="JAUPEV010000018">
    <property type="protein sequence ID" value="MDO7253923.1"/>
    <property type="molecule type" value="Genomic_DNA"/>
</dbReference>
<reference evidence="2" key="2">
    <citation type="submission" date="2023-07" db="EMBL/GenBank/DDBJ databases">
        <authorList>
            <person name="Aydin F."/>
            <person name="Tarhane S."/>
            <person name="Saticioglu I.B."/>
            <person name="Karakaya E."/>
            <person name="Abay S."/>
            <person name="Guran O."/>
            <person name="Bozkurt E."/>
            <person name="Uzum N."/>
            <person name="Olgun K."/>
            <person name="Jablonski D."/>
        </authorList>
    </citation>
    <scope>NUCLEOTIDE SEQUENCE</scope>
    <source>
        <strain evidence="2">Faydin-H75</strain>
    </source>
</reference>
<feature type="compositionally biased region" description="Polar residues" evidence="1">
    <location>
        <begin position="37"/>
        <end position="60"/>
    </location>
</feature>
<sequence length="129" mass="14907">MEFKKNKPKPSKVEEIGNLQKINSIDELSARFEQKLSTKPSEISSEAILSNKRNNMSGQSETEKEEKKNYTVSLSKKVISELEEFLEDFGEFGETKSSFIQNAIIESIEKRKFLMKEKLLNKIKKLESK</sequence>
<gene>
    <name evidence="2" type="ORF">Q5I04_08400</name>
    <name evidence="3" type="ORF">Q5I06_08335</name>
</gene>
<name>A0AA90TFL9_9HELI</name>
<keyword evidence="5" id="KW-1185">Reference proteome</keyword>
<dbReference type="RefSeq" id="WP_305517762.1">
    <property type="nucleotide sequence ID" value="NZ_JAUPEV010000018.1"/>
</dbReference>
<evidence type="ECO:0000313" key="3">
    <source>
        <dbReference type="EMBL" id="MDP2539780.1"/>
    </source>
</evidence>
<organism evidence="3 4">
    <name type="scientific">Helicobacter cappadocius</name>
    <dbReference type="NCBI Taxonomy" id="3063998"/>
    <lineage>
        <taxon>Bacteria</taxon>
        <taxon>Pseudomonadati</taxon>
        <taxon>Campylobacterota</taxon>
        <taxon>Epsilonproteobacteria</taxon>
        <taxon>Campylobacterales</taxon>
        <taxon>Helicobacteraceae</taxon>
        <taxon>Helicobacter</taxon>
    </lineage>
</organism>
<evidence type="ECO:0000256" key="1">
    <source>
        <dbReference type="SAM" id="MobiDB-lite"/>
    </source>
</evidence>
<proteinExistence type="predicted"/>
<comment type="caution">
    <text evidence="3">The sequence shown here is derived from an EMBL/GenBank/DDBJ whole genome shotgun (WGS) entry which is preliminary data.</text>
</comment>
<protein>
    <submittedName>
        <fullName evidence="3">Uncharacterized protein</fullName>
    </submittedName>
</protein>
<dbReference type="AlphaFoldDB" id="A0AA90TFL9"/>
<dbReference type="EMBL" id="JAUYZK010000016">
    <property type="protein sequence ID" value="MDP2539780.1"/>
    <property type="molecule type" value="Genomic_DNA"/>
</dbReference>
<reference evidence="3 5" key="1">
    <citation type="submission" date="2023-07" db="EMBL/GenBank/DDBJ databases">
        <title>Unpublished Manusciprt.</title>
        <authorList>
            <person name="Aydin F."/>
            <person name="Tarhane S."/>
            <person name="Saticioglu I.B."/>
            <person name="Karakaya E."/>
            <person name="Abay S."/>
            <person name="Guran O."/>
            <person name="Bozkurt E."/>
            <person name="Uzum N."/>
            <person name="Olgun K."/>
            <person name="Jablonski D."/>
        </authorList>
    </citation>
    <scope>NUCLEOTIDE SEQUENCE</scope>
    <source>
        <strain evidence="5">faydin-H75</strain>
        <strain evidence="3">Faydin-H76</strain>
    </source>
</reference>
<feature type="region of interest" description="Disordered" evidence="1">
    <location>
        <begin position="36"/>
        <end position="69"/>
    </location>
</feature>
<evidence type="ECO:0000313" key="4">
    <source>
        <dbReference type="Proteomes" id="UP001177258"/>
    </source>
</evidence>
<dbReference type="Proteomes" id="UP001240777">
    <property type="component" value="Unassembled WGS sequence"/>
</dbReference>
<accession>A0AA90TFL9</accession>
<evidence type="ECO:0000313" key="5">
    <source>
        <dbReference type="Proteomes" id="UP001240777"/>
    </source>
</evidence>